<organism evidence="5 6">
    <name type="scientific">Epidermidibacterium keratini</name>
    <dbReference type="NCBI Taxonomy" id="1891644"/>
    <lineage>
        <taxon>Bacteria</taxon>
        <taxon>Bacillati</taxon>
        <taxon>Actinomycetota</taxon>
        <taxon>Actinomycetes</taxon>
        <taxon>Sporichthyales</taxon>
        <taxon>Sporichthyaceae</taxon>
        <taxon>Epidermidibacterium</taxon>
    </lineage>
</organism>
<evidence type="ECO:0000313" key="5">
    <source>
        <dbReference type="EMBL" id="QHB98870.1"/>
    </source>
</evidence>
<dbReference type="AlphaFoldDB" id="A0A7M3T516"/>
<feature type="domain" description="Carboxyltransferase" evidence="4">
    <location>
        <begin position="22"/>
        <end position="284"/>
    </location>
</feature>
<dbReference type="InterPro" id="IPR052708">
    <property type="entry name" value="PxpC"/>
</dbReference>
<keyword evidence="3" id="KW-0067">ATP-binding</keyword>
<evidence type="ECO:0000259" key="4">
    <source>
        <dbReference type="SMART" id="SM00797"/>
    </source>
</evidence>
<gene>
    <name evidence="5" type="ORF">EK0264_00160</name>
</gene>
<dbReference type="Gene3D" id="2.40.100.10">
    <property type="entry name" value="Cyclophilin-like"/>
    <property type="match status" value="1"/>
</dbReference>
<dbReference type="PANTHER" id="PTHR43309:SF3">
    <property type="entry name" value="5-OXOPROLINASE SUBUNIT C"/>
    <property type="match status" value="1"/>
</dbReference>
<name>A0A7M3T516_9ACTN</name>
<evidence type="ECO:0000256" key="3">
    <source>
        <dbReference type="ARBA" id="ARBA00022840"/>
    </source>
</evidence>
<dbReference type="NCBIfam" id="TIGR00724">
    <property type="entry name" value="urea_amlyse_rel"/>
    <property type="match status" value="1"/>
</dbReference>
<dbReference type="EMBL" id="CP047156">
    <property type="protein sequence ID" value="QHB98870.1"/>
    <property type="molecule type" value="Genomic_DNA"/>
</dbReference>
<keyword evidence="5" id="KW-0456">Lyase</keyword>
<dbReference type="GO" id="GO:0005524">
    <property type="term" value="F:ATP binding"/>
    <property type="evidence" value="ECO:0007669"/>
    <property type="project" value="UniProtKB-KW"/>
</dbReference>
<keyword evidence="1" id="KW-0547">Nucleotide-binding</keyword>
<dbReference type="Pfam" id="PF02626">
    <property type="entry name" value="CT_A_B"/>
    <property type="match status" value="1"/>
</dbReference>
<reference evidence="5 6" key="1">
    <citation type="journal article" date="2018" name="Int. J. Syst. Evol. Microbiol.">
        <title>Epidermidibacterium keratini gen. nov., sp. nov., a member of the family Sporichthyaceae, isolated from keratin epidermis.</title>
        <authorList>
            <person name="Lee D.G."/>
            <person name="Trujillo M.E."/>
            <person name="Kang S."/>
            <person name="Nam J.J."/>
            <person name="Kim Y.J."/>
        </authorList>
    </citation>
    <scope>NUCLEOTIDE SEQUENCE [LARGE SCALE GENOMIC DNA]</scope>
    <source>
        <strain evidence="5 6">EPI-7</strain>
    </source>
</reference>
<dbReference type="PANTHER" id="PTHR43309">
    <property type="entry name" value="5-OXOPROLINASE SUBUNIT C"/>
    <property type="match status" value="1"/>
</dbReference>
<evidence type="ECO:0000256" key="2">
    <source>
        <dbReference type="ARBA" id="ARBA00022801"/>
    </source>
</evidence>
<dbReference type="KEGG" id="eke:EK0264_00160"/>
<dbReference type="OrthoDB" id="9768696at2"/>
<accession>A0A7M3T516</accession>
<protein>
    <submittedName>
        <fullName evidence="5">5-oxoprolinase/urea amidolyase family protein</fullName>
    </submittedName>
</protein>
<dbReference type="SUPFAM" id="SSF50891">
    <property type="entry name" value="Cyclophilin-like"/>
    <property type="match status" value="1"/>
</dbReference>
<dbReference type="InterPro" id="IPR003778">
    <property type="entry name" value="CT_A_B"/>
</dbReference>
<evidence type="ECO:0000256" key="1">
    <source>
        <dbReference type="ARBA" id="ARBA00022741"/>
    </source>
</evidence>
<dbReference type="InParanoid" id="A0A7M3T516"/>
<evidence type="ECO:0000313" key="6">
    <source>
        <dbReference type="Proteomes" id="UP000463857"/>
    </source>
</evidence>
<sequence length="284" mass="29444">MLIERVGYEALIQDEGRFGFAHLGVPRAGAADLDSYRLGARLVGNMPGAAAIEYLLGDVAVRAEVPITIAVTGAAGEIQIGGRAVARNVAHYVPAGTLLEIKPAAYGMRGYLSVRGGIDVPLVLGSRSHDSLAGLGPAALRAGDRVPIGSATAGCPAHADVVVDSISGDGVTDVDFAPGPREDCFTDVAIELLRTSTWQVSTEVNRVGARLTGPRLEHAGDVQIPSEAMHLGSIQVPASGQPIVFLANYPSTGGYPVIGVVTAASIPRLTQARPGSEVRFRRLP</sequence>
<dbReference type="Proteomes" id="UP000463857">
    <property type="component" value="Chromosome"/>
</dbReference>
<keyword evidence="2" id="KW-0378">Hydrolase</keyword>
<proteinExistence type="predicted"/>
<dbReference type="RefSeq" id="WP_159541792.1">
    <property type="nucleotide sequence ID" value="NZ_CP047156.1"/>
</dbReference>
<dbReference type="SMART" id="SM00797">
    <property type="entry name" value="AHS2"/>
    <property type="match status" value="1"/>
</dbReference>
<dbReference type="GO" id="GO:0016787">
    <property type="term" value="F:hydrolase activity"/>
    <property type="evidence" value="ECO:0007669"/>
    <property type="project" value="UniProtKB-KW"/>
</dbReference>
<dbReference type="InterPro" id="IPR029000">
    <property type="entry name" value="Cyclophilin-like_dom_sf"/>
</dbReference>
<keyword evidence="6" id="KW-1185">Reference proteome</keyword>
<dbReference type="GO" id="GO:0016829">
    <property type="term" value="F:lyase activity"/>
    <property type="evidence" value="ECO:0007669"/>
    <property type="project" value="UniProtKB-KW"/>
</dbReference>